<evidence type="ECO:0000256" key="1">
    <source>
        <dbReference type="SAM" id="SignalP"/>
    </source>
</evidence>
<protein>
    <submittedName>
        <fullName evidence="3">Right-handed parallel beta-helix repeat-containing protein</fullName>
    </submittedName>
</protein>
<comment type="caution">
    <text evidence="3">The sequence shown here is derived from an EMBL/GenBank/DDBJ whole genome shotgun (WGS) entry which is preliminary data.</text>
</comment>
<keyword evidence="1" id="KW-0732">Signal</keyword>
<sequence length="620" mass="68419">MKRLLSLFVLLVAAVDALVAAEFWVAPGGSDTNPGTREQPLATATKALRLGREMRRLKNPAAENGVRVILRDGYYLLHEPLFIRPEDSGTPLAPTVLAAAPGEKPVLGGGVAVNGWTNKLEAPPQLPAVARGHVWVAPIPRHNGRRLEFRQLWVEGTKAVRARTPGEGDMARLVAWDRPKREAWIPAALPVPARLDGVELVLLQMWEVAVLRLKSHDRVGDQARVTFHEPESRVEFEHPWPQPVMSAERGNAPFFLTNALEFLDEPGEWFADAEAGLVYYWPRAGEDLMKARVIVPALETVLRIEGTADRPVQHFSVEGLGFAHTTWLRPSHAGHVPLQAGFYLLDAYGLNPKGTPEWRSLDNQGWIGRPPAAVTVTGAQHLAFTRCRFEGTAASGLDLGLAVSDTAVTGCLFRDIGINGLVAGFFGEGGFETHLPWNPADERLIGTRLRFTNNRLADCANEDWGGVALIAGFVRDSVIEHNEITDTSYTGISLGWGWTRSPNAMRNNLVRANRIVRYATRLTDTAAIYTLSSQPGTVVSENVADEVKISPWVHDPEHWFYYYADEGTAFTVWRDNWCPAERFLRNANGEGNVWENNGPMVSEKIKAAAGLQPEFRAGQD</sequence>
<dbReference type="PANTHER" id="PTHR36453:SF1">
    <property type="entry name" value="RIGHT HANDED BETA HELIX DOMAIN-CONTAINING PROTEIN"/>
    <property type="match status" value="1"/>
</dbReference>
<name>A0A4Q1C5J2_9BACT</name>
<evidence type="ECO:0000259" key="2">
    <source>
        <dbReference type="Pfam" id="PF21231"/>
    </source>
</evidence>
<dbReference type="InterPro" id="IPR011050">
    <property type="entry name" value="Pectin_lyase_fold/virulence"/>
</dbReference>
<accession>A0A4Q1C5J2</accession>
<gene>
    <name evidence="3" type="ORF">ESB00_18110</name>
</gene>
<keyword evidence="4" id="KW-1185">Reference proteome</keyword>
<dbReference type="EMBL" id="SDHX01000002">
    <property type="protein sequence ID" value="RXK53605.1"/>
    <property type="molecule type" value="Genomic_DNA"/>
</dbReference>
<dbReference type="Proteomes" id="UP000290218">
    <property type="component" value="Unassembled WGS sequence"/>
</dbReference>
<feature type="chain" id="PRO_5020953527" evidence="1">
    <location>
        <begin position="21"/>
        <end position="620"/>
    </location>
</feature>
<dbReference type="OrthoDB" id="9760240at2"/>
<feature type="signal peptide" evidence="1">
    <location>
        <begin position="1"/>
        <end position="20"/>
    </location>
</feature>
<organism evidence="3 4">
    <name type="scientific">Oleiharenicola lentus</name>
    <dbReference type="NCBI Taxonomy" id="2508720"/>
    <lineage>
        <taxon>Bacteria</taxon>
        <taxon>Pseudomonadati</taxon>
        <taxon>Verrucomicrobiota</taxon>
        <taxon>Opitutia</taxon>
        <taxon>Opitutales</taxon>
        <taxon>Opitutaceae</taxon>
        <taxon>Oleiharenicola</taxon>
    </lineage>
</organism>
<dbReference type="InterPro" id="IPR012334">
    <property type="entry name" value="Pectin_lyas_fold"/>
</dbReference>
<dbReference type="RefSeq" id="WP_129049450.1">
    <property type="nucleotide sequence ID" value="NZ_SDHX01000002.1"/>
</dbReference>
<feature type="domain" description="GH141-like insertion" evidence="2">
    <location>
        <begin position="132"/>
        <end position="283"/>
    </location>
</feature>
<dbReference type="Pfam" id="PF21231">
    <property type="entry name" value="GH141_M"/>
    <property type="match status" value="1"/>
</dbReference>
<proteinExistence type="predicted"/>
<reference evidence="3 4" key="1">
    <citation type="submission" date="2019-01" db="EMBL/GenBank/DDBJ databases">
        <title>Lacunisphaera sp. strain TWA-58.</title>
        <authorList>
            <person name="Chen W.-M."/>
        </authorList>
    </citation>
    <scope>NUCLEOTIDE SEQUENCE [LARGE SCALE GENOMIC DNA]</scope>
    <source>
        <strain evidence="3 4">TWA-58</strain>
    </source>
</reference>
<dbReference type="InterPro" id="IPR048482">
    <property type="entry name" value="GH141_ins"/>
</dbReference>
<evidence type="ECO:0000313" key="4">
    <source>
        <dbReference type="Proteomes" id="UP000290218"/>
    </source>
</evidence>
<dbReference type="PANTHER" id="PTHR36453">
    <property type="entry name" value="SECRETED PROTEIN-RELATED"/>
    <property type="match status" value="1"/>
</dbReference>
<evidence type="ECO:0000313" key="3">
    <source>
        <dbReference type="EMBL" id="RXK53605.1"/>
    </source>
</evidence>
<dbReference type="Gene3D" id="2.160.20.10">
    <property type="entry name" value="Single-stranded right-handed beta-helix, Pectin lyase-like"/>
    <property type="match status" value="2"/>
</dbReference>
<dbReference type="AlphaFoldDB" id="A0A4Q1C5J2"/>
<dbReference type="SUPFAM" id="SSF51126">
    <property type="entry name" value="Pectin lyase-like"/>
    <property type="match status" value="1"/>
</dbReference>